<dbReference type="GO" id="GO:0005634">
    <property type="term" value="C:nucleus"/>
    <property type="evidence" value="ECO:0007669"/>
    <property type="project" value="UniProtKB-SubCell"/>
</dbReference>
<reference evidence="7" key="1">
    <citation type="submission" date="2020-07" db="EMBL/GenBank/DDBJ databases">
        <title>Multicomponent nature underlies the extraordinary mechanical properties of spider dragline silk.</title>
        <authorList>
            <person name="Kono N."/>
            <person name="Nakamura H."/>
            <person name="Mori M."/>
            <person name="Yoshida Y."/>
            <person name="Ohtoshi R."/>
            <person name="Malay A.D."/>
            <person name="Moran D.A.P."/>
            <person name="Tomita M."/>
            <person name="Numata K."/>
            <person name="Arakawa K."/>
        </authorList>
    </citation>
    <scope>NUCLEOTIDE SEQUENCE</scope>
</reference>
<feature type="region of interest" description="Disordered" evidence="6">
    <location>
        <begin position="208"/>
        <end position="230"/>
    </location>
</feature>
<protein>
    <recommendedName>
        <fullName evidence="5">Ribosome biogenesis regulatory protein</fullName>
    </recommendedName>
</protein>
<evidence type="ECO:0000256" key="1">
    <source>
        <dbReference type="ARBA" id="ARBA00004123"/>
    </source>
</evidence>
<evidence type="ECO:0000256" key="2">
    <source>
        <dbReference type="ARBA" id="ARBA00010077"/>
    </source>
</evidence>
<comment type="subcellular location">
    <subcellularLocation>
        <location evidence="1 5">Nucleus</location>
    </subcellularLocation>
</comment>
<dbReference type="GO" id="GO:0042254">
    <property type="term" value="P:ribosome biogenesis"/>
    <property type="evidence" value="ECO:0007669"/>
    <property type="project" value="UniProtKB-KW"/>
</dbReference>
<dbReference type="OrthoDB" id="28455at2759"/>
<dbReference type="AlphaFoldDB" id="A0A8X6JAH4"/>
<accession>A0A8X6JAH4</accession>
<comment type="function">
    <text evidence="5">Involved in ribosomal large subunit assembly.</text>
</comment>
<evidence type="ECO:0000256" key="3">
    <source>
        <dbReference type="ARBA" id="ARBA00022517"/>
    </source>
</evidence>
<keyword evidence="8" id="KW-1185">Reference proteome</keyword>
<keyword evidence="4 5" id="KW-0539">Nucleus</keyword>
<evidence type="ECO:0000256" key="5">
    <source>
        <dbReference type="RuleBase" id="RU364132"/>
    </source>
</evidence>
<dbReference type="InterPro" id="IPR007023">
    <property type="entry name" value="Ribosom_reg"/>
</dbReference>
<sequence>MAEHEDSEIYAELDVGNLCVTNISLLKSSNERYLQEDVLKHVATLGARKLIGEVFQLPSEYVEHVPVATLPQPKTVVPREKPLPKPKALTKWQKFAQEKGISRKDKDRKVWDPISEDWKPNFGHGSIRNQEDWIKEIPDNADPYIDYFAKDKEEKKERIAKNEYQRLRNIAASKVKVTNMESVNKADKHQLARSLSAAKTSTASLGRFTDKLPKEGAPKDKMKKRKFKNNTCDAKEEKENYQKIFESLEKTAPKLDVDQAVQRYITKPM</sequence>
<organism evidence="7 8">
    <name type="scientific">Trichonephila clavata</name>
    <name type="common">Joro spider</name>
    <name type="synonym">Nephila clavata</name>
    <dbReference type="NCBI Taxonomy" id="2740835"/>
    <lineage>
        <taxon>Eukaryota</taxon>
        <taxon>Metazoa</taxon>
        <taxon>Ecdysozoa</taxon>
        <taxon>Arthropoda</taxon>
        <taxon>Chelicerata</taxon>
        <taxon>Arachnida</taxon>
        <taxon>Araneae</taxon>
        <taxon>Araneomorphae</taxon>
        <taxon>Entelegynae</taxon>
        <taxon>Araneoidea</taxon>
        <taxon>Nephilidae</taxon>
        <taxon>Trichonephila</taxon>
    </lineage>
</organism>
<gene>
    <name evidence="7" type="primary">RRS1</name>
    <name evidence="7" type="ORF">TNCT_228581</name>
</gene>
<evidence type="ECO:0000313" key="7">
    <source>
        <dbReference type="EMBL" id="GFR27525.1"/>
    </source>
</evidence>
<dbReference type="EMBL" id="BMAO01028808">
    <property type="protein sequence ID" value="GFR27525.1"/>
    <property type="molecule type" value="Genomic_DNA"/>
</dbReference>
<comment type="similarity">
    <text evidence="2 5">Belongs to the RRS1 family.</text>
</comment>
<comment type="caution">
    <text evidence="7">The sequence shown here is derived from an EMBL/GenBank/DDBJ whole genome shotgun (WGS) entry which is preliminary data.</text>
</comment>
<proteinExistence type="inferred from homology"/>
<feature type="compositionally biased region" description="Basic and acidic residues" evidence="6">
    <location>
        <begin position="208"/>
        <end position="220"/>
    </location>
</feature>
<keyword evidence="3 5" id="KW-0690">Ribosome biogenesis</keyword>
<name>A0A8X6JAH4_TRICU</name>
<dbReference type="Pfam" id="PF04939">
    <property type="entry name" value="RRS1"/>
    <property type="match status" value="1"/>
</dbReference>
<dbReference type="Proteomes" id="UP000887116">
    <property type="component" value="Unassembled WGS sequence"/>
</dbReference>
<evidence type="ECO:0000256" key="4">
    <source>
        <dbReference type="ARBA" id="ARBA00023242"/>
    </source>
</evidence>
<evidence type="ECO:0000256" key="6">
    <source>
        <dbReference type="SAM" id="MobiDB-lite"/>
    </source>
</evidence>
<evidence type="ECO:0000313" key="8">
    <source>
        <dbReference type="Proteomes" id="UP000887116"/>
    </source>
</evidence>